<evidence type="ECO:0000256" key="2">
    <source>
        <dbReference type="ARBA" id="ARBA00016337"/>
    </source>
</evidence>
<dbReference type="SUPFAM" id="SSF143631">
    <property type="entry name" value="ApbE-like"/>
    <property type="match status" value="1"/>
</dbReference>
<sequence length="347" mass="36406">MARHRRRAGPARHPVPAVRARMTTAPHPVLIQPGAPQDMAGPGWQRTTAQGATMGTGWHLTCWSAPGLPDPVPIVHAACAETIALFSLWSRDSAVSRFNHAAPGWHRLPAPVIALLNDSLRLCDLTSGALDPTLGRLADLWGFGPSGPVTAPPEPEALEAARGACGRARLRLQGAHVFQPGGLWLDFGGIAKGWAVDLASQRLSTSGLSIHLIEIGGEIAARGLSPEGQPWWIDIETPPAAALPRCLAAVHGMALAGSGCWRRRSGAGAGWSHTLDPATGQPCDEAVLSAHVFHPRAALADAWASALMVLPPEDALALATAQSLPALLTLRNGVRRSACLSDWEDAA</sequence>
<feature type="region of interest" description="Disordered" evidence="12">
    <location>
        <begin position="1"/>
        <end position="21"/>
    </location>
</feature>
<feature type="binding site" evidence="11">
    <location>
        <position position="305"/>
    </location>
    <ligand>
        <name>Mg(2+)</name>
        <dbReference type="ChEBI" id="CHEBI:18420"/>
    </ligand>
</feature>
<evidence type="ECO:0000256" key="12">
    <source>
        <dbReference type="SAM" id="MobiDB-lite"/>
    </source>
</evidence>
<name>A0A7L9WP08_9RHOB</name>
<comment type="catalytic activity">
    <reaction evidence="9 10">
        <text>L-threonyl-[protein] + FAD = FMN-L-threonyl-[protein] + AMP + H(+)</text>
        <dbReference type="Rhea" id="RHEA:36847"/>
        <dbReference type="Rhea" id="RHEA-COMP:11060"/>
        <dbReference type="Rhea" id="RHEA-COMP:11061"/>
        <dbReference type="ChEBI" id="CHEBI:15378"/>
        <dbReference type="ChEBI" id="CHEBI:30013"/>
        <dbReference type="ChEBI" id="CHEBI:57692"/>
        <dbReference type="ChEBI" id="CHEBI:74257"/>
        <dbReference type="ChEBI" id="CHEBI:456215"/>
        <dbReference type="EC" id="2.7.1.180"/>
    </reaction>
</comment>
<organism evidence="13 14">
    <name type="scientific">Pseudooceanicola spongiae</name>
    <dbReference type="NCBI Taxonomy" id="2613965"/>
    <lineage>
        <taxon>Bacteria</taxon>
        <taxon>Pseudomonadati</taxon>
        <taxon>Pseudomonadota</taxon>
        <taxon>Alphaproteobacteria</taxon>
        <taxon>Rhodobacterales</taxon>
        <taxon>Paracoccaceae</taxon>
        <taxon>Pseudooceanicola</taxon>
    </lineage>
</organism>
<protein>
    <recommendedName>
        <fullName evidence="2 10">FAD:protein FMN transferase</fullName>
        <ecNumber evidence="1 10">2.7.1.180</ecNumber>
    </recommendedName>
    <alternativeName>
        <fullName evidence="8 10">Flavin transferase</fullName>
    </alternativeName>
</protein>
<dbReference type="PIRSF" id="PIRSF006268">
    <property type="entry name" value="ApbE"/>
    <property type="match status" value="1"/>
</dbReference>
<keyword evidence="14" id="KW-1185">Reference proteome</keyword>
<dbReference type="Proteomes" id="UP000594118">
    <property type="component" value="Chromosome"/>
</dbReference>
<comment type="similarity">
    <text evidence="10">Belongs to the ApbE family.</text>
</comment>
<evidence type="ECO:0000256" key="7">
    <source>
        <dbReference type="ARBA" id="ARBA00022842"/>
    </source>
</evidence>
<dbReference type="InterPro" id="IPR003374">
    <property type="entry name" value="ApbE-like_sf"/>
</dbReference>
<keyword evidence="3 10" id="KW-0285">Flavoprotein</keyword>
<dbReference type="GO" id="GO:0016740">
    <property type="term" value="F:transferase activity"/>
    <property type="evidence" value="ECO:0007669"/>
    <property type="project" value="UniProtKB-UniRule"/>
</dbReference>
<keyword evidence="4 10" id="KW-0808">Transferase</keyword>
<keyword evidence="5 10" id="KW-0479">Metal-binding</keyword>
<gene>
    <name evidence="13" type="ORF">F3W81_14825</name>
</gene>
<dbReference type="PANTHER" id="PTHR30040:SF2">
    <property type="entry name" value="FAD:PROTEIN FMN TRANSFERASE"/>
    <property type="match status" value="1"/>
</dbReference>
<evidence type="ECO:0000256" key="6">
    <source>
        <dbReference type="ARBA" id="ARBA00022827"/>
    </source>
</evidence>
<feature type="binding site" evidence="11">
    <location>
        <position position="189"/>
    </location>
    <ligand>
        <name>Mg(2+)</name>
        <dbReference type="ChEBI" id="CHEBI:18420"/>
    </ligand>
</feature>
<dbReference type="EC" id="2.7.1.180" evidence="1 10"/>
<dbReference type="InterPro" id="IPR024932">
    <property type="entry name" value="ApbE"/>
</dbReference>
<dbReference type="GO" id="GO:0046872">
    <property type="term" value="F:metal ion binding"/>
    <property type="evidence" value="ECO:0007669"/>
    <property type="project" value="UniProtKB-UniRule"/>
</dbReference>
<evidence type="ECO:0000256" key="10">
    <source>
        <dbReference type="PIRNR" id="PIRNR006268"/>
    </source>
</evidence>
<dbReference type="EMBL" id="CP045201">
    <property type="protein sequence ID" value="QOL81989.1"/>
    <property type="molecule type" value="Genomic_DNA"/>
</dbReference>
<evidence type="ECO:0000256" key="5">
    <source>
        <dbReference type="ARBA" id="ARBA00022723"/>
    </source>
</evidence>
<reference evidence="13 14" key="1">
    <citation type="submission" date="2019-10" db="EMBL/GenBank/DDBJ databases">
        <title>Pseudopuniceibacterium sp. HQ09 islated from Antarctica.</title>
        <authorList>
            <person name="Liao L."/>
            <person name="Su S."/>
            <person name="Chen B."/>
            <person name="Yu Y."/>
        </authorList>
    </citation>
    <scope>NUCLEOTIDE SEQUENCE [LARGE SCALE GENOMIC DNA]</scope>
    <source>
        <strain evidence="13 14">HQ09</strain>
    </source>
</reference>
<evidence type="ECO:0000256" key="1">
    <source>
        <dbReference type="ARBA" id="ARBA00011955"/>
    </source>
</evidence>
<evidence type="ECO:0000256" key="8">
    <source>
        <dbReference type="ARBA" id="ARBA00031306"/>
    </source>
</evidence>
<evidence type="ECO:0000313" key="13">
    <source>
        <dbReference type="EMBL" id="QOL81989.1"/>
    </source>
</evidence>
<dbReference type="KEGG" id="pshq:F3W81_14825"/>
<feature type="compositionally biased region" description="Low complexity" evidence="12">
    <location>
        <begin position="11"/>
        <end position="21"/>
    </location>
</feature>
<dbReference type="PANTHER" id="PTHR30040">
    <property type="entry name" value="THIAMINE BIOSYNTHESIS LIPOPROTEIN APBE"/>
    <property type="match status" value="1"/>
</dbReference>
<keyword evidence="6 10" id="KW-0274">FAD</keyword>
<evidence type="ECO:0000256" key="4">
    <source>
        <dbReference type="ARBA" id="ARBA00022679"/>
    </source>
</evidence>
<proteinExistence type="inferred from homology"/>
<accession>A0A7L9WP08</accession>
<evidence type="ECO:0000256" key="3">
    <source>
        <dbReference type="ARBA" id="ARBA00022630"/>
    </source>
</evidence>
<keyword evidence="7 10" id="KW-0460">Magnesium</keyword>
<comment type="cofactor">
    <cofactor evidence="11">
        <name>Mg(2+)</name>
        <dbReference type="ChEBI" id="CHEBI:18420"/>
    </cofactor>
    <cofactor evidence="11">
        <name>Mn(2+)</name>
        <dbReference type="ChEBI" id="CHEBI:29035"/>
    </cofactor>
    <text evidence="11">Magnesium. Can also use manganese.</text>
</comment>
<dbReference type="Pfam" id="PF02424">
    <property type="entry name" value="ApbE"/>
    <property type="match status" value="1"/>
</dbReference>
<dbReference type="Gene3D" id="3.10.520.10">
    <property type="entry name" value="ApbE-like domains"/>
    <property type="match status" value="1"/>
</dbReference>
<feature type="binding site" evidence="11">
    <location>
        <position position="301"/>
    </location>
    <ligand>
        <name>Mg(2+)</name>
        <dbReference type="ChEBI" id="CHEBI:18420"/>
    </ligand>
</feature>
<evidence type="ECO:0000256" key="11">
    <source>
        <dbReference type="PIRSR" id="PIRSR006268-2"/>
    </source>
</evidence>
<evidence type="ECO:0000256" key="9">
    <source>
        <dbReference type="ARBA" id="ARBA00048540"/>
    </source>
</evidence>
<evidence type="ECO:0000313" key="14">
    <source>
        <dbReference type="Proteomes" id="UP000594118"/>
    </source>
</evidence>
<dbReference type="AlphaFoldDB" id="A0A7L9WP08"/>
<feature type="compositionally biased region" description="Basic residues" evidence="12">
    <location>
        <begin position="1"/>
        <end position="10"/>
    </location>
</feature>